<evidence type="ECO:0000256" key="5">
    <source>
        <dbReference type="HAMAP-Rule" id="MF_02126"/>
    </source>
</evidence>
<evidence type="ECO:0000256" key="3">
    <source>
        <dbReference type="ARBA" id="ARBA00022691"/>
    </source>
</evidence>
<dbReference type="InterPro" id="IPR040758">
    <property type="entry name" value="PrmC_N"/>
</dbReference>
<dbReference type="GO" id="GO:0032259">
    <property type="term" value="P:methylation"/>
    <property type="evidence" value="ECO:0007669"/>
    <property type="project" value="UniProtKB-KW"/>
</dbReference>
<dbReference type="PROSITE" id="PS00092">
    <property type="entry name" value="N6_MTASE"/>
    <property type="match status" value="1"/>
</dbReference>
<dbReference type="SUPFAM" id="SSF53335">
    <property type="entry name" value="S-adenosyl-L-methionine-dependent methyltransferases"/>
    <property type="match status" value="1"/>
</dbReference>
<evidence type="ECO:0000259" key="7">
    <source>
        <dbReference type="Pfam" id="PF17827"/>
    </source>
</evidence>
<comment type="function">
    <text evidence="5">Methylates the class 1 translation termination release factors RF1/PrfA and RF2/PrfB on the glutamine residue of the universally conserved GGQ motif.</text>
</comment>
<feature type="domain" description="Methyltransferase small" evidence="6">
    <location>
        <begin position="113"/>
        <end position="200"/>
    </location>
</feature>
<dbReference type="PANTHER" id="PTHR18895">
    <property type="entry name" value="HEMK METHYLTRANSFERASE"/>
    <property type="match status" value="1"/>
</dbReference>
<keyword evidence="2 5" id="KW-0808">Transferase</keyword>
<dbReference type="HAMAP" id="MF_02126">
    <property type="entry name" value="RF_methyltr_PrmC"/>
    <property type="match status" value="1"/>
</dbReference>
<dbReference type="NCBIfam" id="TIGR03534">
    <property type="entry name" value="RF_mod_PrmC"/>
    <property type="match status" value="1"/>
</dbReference>
<feature type="binding site" evidence="5">
    <location>
        <position position="192"/>
    </location>
    <ligand>
        <name>S-adenosyl-L-methionine</name>
        <dbReference type="ChEBI" id="CHEBI:59789"/>
    </ligand>
</feature>
<feature type="binding site" evidence="5">
    <location>
        <position position="148"/>
    </location>
    <ligand>
        <name>S-adenosyl-L-methionine</name>
        <dbReference type="ChEBI" id="CHEBI:59789"/>
    </ligand>
</feature>
<evidence type="ECO:0000313" key="9">
    <source>
        <dbReference type="Proteomes" id="UP000182945"/>
    </source>
</evidence>
<reference evidence="8 9" key="1">
    <citation type="submission" date="2016-11" db="EMBL/GenBank/DDBJ databases">
        <title>Complete genome sequencing of Virgibacillus halodenitrificans PDB-F2.</title>
        <authorList>
            <person name="Sun Z."/>
            <person name="Zhou Y."/>
            <person name="Li H."/>
        </authorList>
    </citation>
    <scope>NUCLEOTIDE SEQUENCE [LARGE SCALE GENOMIC DNA]</scope>
    <source>
        <strain evidence="8 9">PDB-F2</strain>
    </source>
</reference>
<feature type="domain" description="Release factor glutamine methyltransferase N-terminal" evidence="7">
    <location>
        <begin position="8"/>
        <end position="77"/>
    </location>
</feature>
<evidence type="ECO:0000256" key="4">
    <source>
        <dbReference type="ARBA" id="ARBA00048391"/>
    </source>
</evidence>
<proteinExistence type="inferred from homology"/>
<feature type="binding site" evidence="5">
    <location>
        <position position="175"/>
    </location>
    <ligand>
        <name>S-adenosyl-L-methionine</name>
        <dbReference type="ChEBI" id="CHEBI:59789"/>
    </ligand>
</feature>
<evidence type="ECO:0000259" key="6">
    <source>
        <dbReference type="Pfam" id="PF05175"/>
    </source>
</evidence>
<dbReference type="InterPro" id="IPR007848">
    <property type="entry name" value="Small_mtfrase_dom"/>
</dbReference>
<dbReference type="AlphaFoldDB" id="A0AAC9NM79"/>
<dbReference type="RefSeq" id="WP_071649730.1">
    <property type="nucleotide sequence ID" value="NZ_CP017962.1"/>
</dbReference>
<protein>
    <recommendedName>
        <fullName evidence="5">Release factor glutamine methyltransferase</fullName>
        <shortName evidence="5">RF MTase</shortName>
        <ecNumber evidence="5">2.1.1.297</ecNumber>
    </recommendedName>
    <alternativeName>
        <fullName evidence="5">N5-glutamine methyltransferase PrmC</fullName>
    </alternativeName>
    <alternativeName>
        <fullName evidence="5">Protein-(glutamine-N5) MTase PrmC</fullName>
    </alternativeName>
    <alternativeName>
        <fullName evidence="5">Protein-glutamine N-methyltransferase PrmC</fullName>
    </alternativeName>
</protein>
<keyword evidence="1 5" id="KW-0489">Methyltransferase</keyword>
<dbReference type="EMBL" id="CP017962">
    <property type="protein sequence ID" value="APC49763.1"/>
    <property type="molecule type" value="Genomic_DNA"/>
</dbReference>
<accession>A0AAC9NM79</accession>
<dbReference type="InterPro" id="IPR002052">
    <property type="entry name" value="DNA_methylase_N6_adenine_CS"/>
</dbReference>
<evidence type="ECO:0000256" key="2">
    <source>
        <dbReference type="ARBA" id="ARBA00022679"/>
    </source>
</evidence>
<dbReference type="InterPro" id="IPR029063">
    <property type="entry name" value="SAM-dependent_MTases_sf"/>
</dbReference>
<feature type="binding site" evidence="5">
    <location>
        <begin position="192"/>
        <end position="195"/>
    </location>
    <ligand>
        <name>substrate</name>
    </ligand>
</feature>
<dbReference type="Pfam" id="PF17827">
    <property type="entry name" value="PrmC_N"/>
    <property type="match status" value="1"/>
</dbReference>
<sequence>MSQMKQYEVLQWASLFLEKHHREQRVAEILLQHHLNYSRNYFFMNMREPIDPNIIQRFKRDVEKHVETGMPIQHLMGYEEFYGRKFKVNEHVLVPRPETEELVQHVTNYIETTSSENQIRIVDVGTGSGVIAISLALQLPNAMVYATDISQEALQVAKTNVKNHQAQVTFYQGNFLQPLIDQGIKTDIIVSNPPYIPRSEEKTLADTVKNFDPDMALYAEENGLAAYKEIISQSTSVLELNGYIAVEIGHAQSESVNDIIQKIYPQSKQNTIQDINGKDRIVTAKL</sequence>
<dbReference type="GO" id="GO:0102559">
    <property type="term" value="F:peptide chain release factor N(5)-glutamine methyltransferase activity"/>
    <property type="evidence" value="ECO:0007669"/>
    <property type="project" value="UniProtKB-EC"/>
</dbReference>
<comment type="catalytic activity">
    <reaction evidence="4 5">
        <text>L-glutaminyl-[peptide chain release factor] + S-adenosyl-L-methionine = N(5)-methyl-L-glutaminyl-[peptide chain release factor] + S-adenosyl-L-homocysteine + H(+)</text>
        <dbReference type="Rhea" id="RHEA:42896"/>
        <dbReference type="Rhea" id="RHEA-COMP:10271"/>
        <dbReference type="Rhea" id="RHEA-COMP:10272"/>
        <dbReference type="ChEBI" id="CHEBI:15378"/>
        <dbReference type="ChEBI" id="CHEBI:30011"/>
        <dbReference type="ChEBI" id="CHEBI:57856"/>
        <dbReference type="ChEBI" id="CHEBI:59789"/>
        <dbReference type="ChEBI" id="CHEBI:61891"/>
        <dbReference type="EC" id="2.1.1.297"/>
    </reaction>
</comment>
<dbReference type="CDD" id="cd02440">
    <property type="entry name" value="AdoMet_MTases"/>
    <property type="match status" value="1"/>
</dbReference>
<organism evidence="8 9">
    <name type="scientific">Virgibacillus halodenitrificans</name>
    <name type="common">Bacillus halodenitrificans</name>
    <dbReference type="NCBI Taxonomy" id="1482"/>
    <lineage>
        <taxon>Bacteria</taxon>
        <taxon>Bacillati</taxon>
        <taxon>Bacillota</taxon>
        <taxon>Bacilli</taxon>
        <taxon>Bacillales</taxon>
        <taxon>Bacillaceae</taxon>
        <taxon>Virgibacillus</taxon>
    </lineage>
</organism>
<comment type="similarity">
    <text evidence="5">Belongs to the protein N5-glutamine methyltransferase family. PrmC subfamily.</text>
</comment>
<dbReference type="InterPro" id="IPR019874">
    <property type="entry name" value="RF_methyltr_PrmC"/>
</dbReference>
<feature type="binding site" evidence="5">
    <location>
        <begin position="125"/>
        <end position="129"/>
    </location>
    <ligand>
        <name>S-adenosyl-L-methionine</name>
        <dbReference type="ChEBI" id="CHEBI:59789"/>
    </ligand>
</feature>
<dbReference type="InterPro" id="IPR004556">
    <property type="entry name" value="HemK-like"/>
</dbReference>
<dbReference type="NCBIfam" id="TIGR00536">
    <property type="entry name" value="hemK_fam"/>
    <property type="match status" value="1"/>
</dbReference>
<dbReference type="KEGG" id="vhl:BME96_16885"/>
<gene>
    <name evidence="5" type="primary">prmC</name>
    <name evidence="8" type="ORF">BME96_16885</name>
</gene>
<dbReference type="Gene3D" id="3.40.50.150">
    <property type="entry name" value="Vaccinia Virus protein VP39"/>
    <property type="match status" value="1"/>
</dbReference>
<dbReference type="Pfam" id="PF05175">
    <property type="entry name" value="MTS"/>
    <property type="match status" value="1"/>
</dbReference>
<dbReference type="Proteomes" id="UP000182945">
    <property type="component" value="Chromosome"/>
</dbReference>
<name>A0AAC9NM79_VIRHA</name>
<dbReference type="EC" id="2.1.1.297" evidence="5"/>
<evidence type="ECO:0000313" key="8">
    <source>
        <dbReference type="EMBL" id="APC49763.1"/>
    </source>
</evidence>
<dbReference type="InterPro" id="IPR050320">
    <property type="entry name" value="N5-glutamine_MTase"/>
</dbReference>
<dbReference type="GO" id="GO:0003676">
    <property type="term" value="F:nucleic acid binding"/>
    <property type="evidence" value="ECO:0007669"/>
    <property type="project" value="InterPro"/>
</dbReference>
<dbReference type="PANTHER" id="PTHR18895:SF74">
    <property type="entry name" value="MTRF1L RELEASE FACTOR GLUTAMINE METHYLTRANSFERASE"/>
    <property type="match status" value="1"/>
</dbReference>
<keyword evidence="3 5" id="KW-0949">S-adenosyl-L-methionine</keyword>
<dbReference type="Gene3D" id="1.10.8.10">
    <property type="entry name" value="DNA helicase RuvA subunit, C-terminal domain"/>
    <property type="match status" value="1"/>
</dbReference>
<dbReference type="GeneID" id="71516086"/>
<evidence type="ECO:0000256" key="1">
    <source>
        <dbReference type="ARBA" id="ARBA00022603"/>
    </source>
</evidence>